<keyword evidence="3 7" id="KW-0489">Methyltransferase</keyword>
<organism evidence="7 8">
    <name type="scientific">Desulfuribacillus stibiiarsenatis</name>
    <dbReference type="NCBI Taxonomy" id="1390249"/>
    <lineage>
        <taxon>Bacteria</taxon>
        <taxon>Bacillati</taxon>
        <taxon>Bacillota</taxon>
        <taxon>Desulfuribacillia</taxon>
        <taxon>Desulfuribacillales</taxon>
        <taxon>Desulfuribacillaceae</taxon>
        <taxon>Desulfuribacillus</taxon>
    </lineage>
</organism>
<dbReference type="UniPathway" id="UPA00148"/>
<keyword evidence="8" id="KW-1185">Reference proteome</keyword>
<dbReference type="PANTHER" id="PTHR47036:SF1">
    <property type="entry name" value="COBALT-FACTOR III C(17)-METHYLTRANSFERASE-RELATED"/>
    <property type="match status" value="1"/>
</dbReference>
<keyword evidence="5" id="KW-0949">S-adenosyl-L-methionine</keyword>
<comment type="caution">
    <text evidence="7">The sequence shown here is derived from an EMBL/GenBank/DDBJ whole genome shotgun (WGS) entry which is preliminary data.</text>
</comment>
<comment type="pathway">
    <text evidence="1">Cofactor biosynthesis; adenosylcobalamin biosynthesis.</text>
</comment>
<dbReference type="InterPro" id="IPR014776">
    <property type="entry name" value="4pyrrole_Mease_sub2"/>
</dbReference>
<dbReference type="InterPro" id="IPR051810">
    <property type="entry name" value="Precorrin_MeTrfase"/>
</dbReference>
<evidence type="ECO:0000256" key="1">
    <source>
        <dbReference type="ARBA" id="ARBA00004953"/>
    </source>
</evidence>
<evidence type="ECO:0000256" key="4">
    <source>
        <dbReference type="ARBA" id="ARBA00022679"/>
    </source>
</evidence>
<sequence>MSYQAKHVLQESEVVVGYTTYIELIQDIIAPHQTVIRSHMKKEVERALEALEEAKAGKVVSVISSGDAGIYGMAGLILELLYKNNLEEYIEVEIVPGISAVQAAAARLGAPLMHDFACISLSDLLTPWQTIVKRIHHAAQGDFVIVLYNPKSKKRIEQIQEAVDILLQYKKTDTPVGIVKSAYREGEEVHISSLESLLEHEIDMFTTIIIGNQSTFMNKTHMITPRGYNIHE</sequence>
<reference evidence="7 8" key="1">
    <citation type="submission" date="2016-09" db="EMBL/GenBank/DDBJ databases">
        <title>Desulfuribacillus arsenicus sp. nov., an obligately anaerobic, dissimilatory arsenic- and antimonate-reducing bacterium isolated from anoxic sediments.</title>
        <authorList>
            <person name="Abin C.A."/>
            <person name="Hollibaugh J.T."/>
        </authorList>
    </citation>
    <scope>NUCLEOTIDE SEQUENCE [LARGE SCALE GENOMIC DNA]</scope>
    <source>
        <strain evidence="7 8">MLFW-2</strain>
    </source>
</reference>
<dbReference type="InterPro" id="IPR006363">
    <property type="entry name" value="Cbl_synth_CobJ/CibH_dom"/>
</dbReference>
<name>A0A1E5L3N3_9FIRM</name>
<dbReference type="GO" id="GO:0008168">
    <property type="term" value="F:methyltransferase activity"/>
    <property type="evidence" value="ECO:0007669"/>
    <property type="project" value="UniProtKB-KW"/>
</dbReference>
<dbReference type="InterPro" id="IPR035996">
    <property type="entry name" value="4pyrrol_Methylase_sf"/>
</dbReference>
<evidence type="ECO:0000256" key="2">
    <source>
        <dbReference type="ARBA" id="ARBA00022573"/>
    </source>
</evidence>
<evidence type="ECO:0000259" key="6">
    <source>
        <dbReference type="Pfam" id="PF00590"/>
    </source>
</evidence>
<keyword evidence="2" id="KW-0169">Cobalamin biosynthesis</keyword>
<gene>
    <name evidence="7" type="ORF">BHU72_07955</name>
</gene>
<dbReference type="Gene3D" id="3.30.950.10">
    <property type="entry name" value="Methyltransferase, Cobalt-precorrin-4 Transmethylase, Domain 2"/>
    <property type="match status" value="1"/>
</dbReference>
<dbReference type="AlphaFoldDB" id="A0A1E5L3N3"/>
<dbReference type="Proteomes" id="UP000095255">
    <property type="component" value="Unassembled WGS sequence"/>
</dbReference>
<dbReference type="RefSeq" id="WP_069702857.1">
    <property type="nucleotide sequence ID" value="NZ_MJAT01000036.1"/>
</dbReference>
<dbReference type="EMBL" id="MJAT01000036">
    <property type="protein sequence ID" value="OEH84758.1"/>
    <property type="molecule type" value="Genomic_DNA"/>
</dbReference>
<accession>A0A1E5L3N3</accession>
<dbReference type="SUPFAM" id="SSF53790">
    <property type="entry name" value="Tetrapyrrole methylase"/>
    <property type="match status" value="1"/>
</dbReference>
<evidence type="ECO:0000256" key="3">
    <source>
        <dbReference type="ARBA" id="ARBA00022603"/>
    </source>
</evidence>
<evidence type="ECO:0000256" key="5">
    <source>
        <dbReference type="ARBA" id="ARBA00022691"/>
    </source>
</evidence>
<dbReference type="InterPro" id="IPR000878">
    <property type="entry name" value="4pyrrol_Mease"/>
</dbReference>
<dbReference type="STRING" id="1390249.BHU72_07955"/>
<protein>
    <submittedName>
        <fullName evidence="7">Precorrin-3B C(17)-methyltransferase</fullName>
    </submittedName>
</protein>
<dbReference type="NCBIfam" id="TIGR01466">
    <property type="entry name" value="cobJ_cbiH"/>
    <property type="match status" value="1"/>
</dbReference>
<proteinExistence type="predicted"/>
<dbReference type="GO" id="GO:0032259">
    <property type="term" value="P:methylation"/>
    <property type="evidence" value="ECO:0007669"/>
    <property type="project" value="UniProtKB-KW"/>
</dbReference>
<dbReference type="InterPro" id="IPR014777">
    <property type="entry name" value="4pyrrole_Mease_sub1"/>
</dbReference>
<keyword evidence="4 7" id="KW-0808">Transferase</keyword>
<dbReference type="CDD" id="cd11646">
    <property type="entry name" value="Precorrin_3B_C17_MT"/>
    <property type="match status" value="1"/>
</dbReference>
<dbReference type="PANTHER" id="PTHR47036">
    <property type="entry name" value="COBALT-FACTOR III C(17)-METHYLTRANSFERASE-RELATED"/>
    <property type="match status" value="1"/>
</dbReference>
<feature type="domain" description="Tetrapyrrole methylase" evidence="6">
    <location>
        <begin position="1"/>
        <end position="197"/>
    </location>
</feature>
<dbReference type="Pfam" id="PF00590">
    <property type="entry name" value="TP_methylase"/>
    <property type="match status" value="1"/>
</dbReference>
<evidence type="ECO:0000313" key="8">
    <source>
        <dbReference type="Proteomes" id="UP000095255"/>
    </source>
</evidence>
<evidence type="ECO:0000313" key="7">
    <source>
        <dbReference type="EMBL" id="OEH84758.1"/>
    </source>
</evidence>
<dbReference type="Gene3D" id="3.40.1010.10">
    <property type="entry name" value="Cobalt-precorrin-4 Transmethylase, Domain 1"/>
    <property type="match status" value="1"/>
</dbReference>
<dbReference type="GO" id="GO:0009236">
    <property type="term" value="P:cobalamin biosynthetic process"/>
    <property type="evidence" value="ECO:0007669"/>
    <property type="project" value="UniProtKB-UniPathway"/>
</dbReference>